<dbReference type="InterPro" id="IPR015943">
    <property type="entry name" value="WD40/YVTN_repeat-like_dom_sf"/>
</dbReference>
<dbReference type="AlphaFoldDB" id="A0A8G2BVD1"/>
<dbReference type="EMBL" id="FNVS01000005">
    <property type="protein sequence ID" value="SEF71470.1"/>
    <property type="molecule type" value="Genomic_DNA"/>
</dbReference>
<dbReference type="SUPFAM" id="SSF50998">
    <property type="entry name" value="Quinoprotein alcohol dehydrogenase-like"/>
    <property type="match status" value="1"/>
</dbReference>
<dbReference type="Pfam" id="PF21544">
    <property type="entry name" value="PorZ_N_b_propeller"/>
    <property type="match status" value="1"/>
</dbReference>
<dbReference type="InterPro" id="IPR011047">
    <property type="entry name" value="Quinoprotein_ADH-like_sf"/>
</dbReference>
<dbReference type="Proteomes" id="UP000236725">
    <property type="component" value="Unassembled WGS sequence"/>
</dbReference>
<reference evidence="2 3" key="1">
    <citation type="submission" date="2016-10" db="EMBL/GenBank/DDBJ databases">
        <authorList>
            <person name="Varghese N."/>
            <person name="Submissions S."/>
        </authorList>
    </citation>
    <scope>NUCLEOTIDE SEQUENCE [LARGE SCALE GENOMIC DNA]</scope>
    <source>
        <strain evidence="2 3">DSM 29073</strain>
    </source>
</reference>
<comment type="caution">
    <text evidence="2">The sequence shown here is derived from an EMBL/GenBank/DDBJ whole genome shotgun (WGS) entry which is preliminary data.</text>
</comment>
<organism evidence="2 3">
    <name type="scientific">Parabacteroides chinchillae</name>
    <dbReference type="NCBI Taxonomy" id="871327"/>
    <lineage>
        <taxon>Bacteria</taxon>
        <taxon>Pseudomonadati</taxon>
        <taxon>Bacteroidota</taxon>
        <taxon>Bacteroidia</taxon>
        <taxon>Bacteroidales</taxon>
        <taxon>Tannerellaceae</taxon>
        <taxon>Parabacteroides</taxon>
    </lineage>
</organism>
<sequence length="776" mass="87278">MNFRYIILLLLIIGSDITFADNTSVSKWNIYASYYNTRIVEKASDKVYVIAEGALSNKEKETDVKPRGALFSYMKEDNSIKEYNKLTGLNDTQISFVKYNTKTKSVLVIYNNWNIDIIDNNVVTNLPYLYNNTTITNKDINSVFIYNEYAYLATNFGVLVVNMEKKEITDTYNLSLITTSCLINNDIIYISTTSGLFQASLNDNLLDKNNWKEYFINSSFFTGNEVNSLFYFDNKMCFFIKNKGVYYDNNSTITPLLAESTLIYVKQMDNKLACICSNKLYIFSDSTTYDQINNVAIKDISPADKTDSYWIATGTEGLKYIVKSNTGTYAINGDPIVLDGPRFDSPYKLLYNNSKLYVLPGGKSSSGNPLNYRAEIMVYDYTKWTTLTPKTAMLNFTSIAIDPKDPENIFLTAYNYGAAQFKGSDYYKYYTANSTLESAISVPSSSSYMNIDGAAFDKYGNIWMNNSEANLPVKVLAPDGKWYSIPCSPLYNQYTLNNTLITSTDKKWFNIPRVKPKIVVLDTNGTMDSSDDTYMEYTSFTDQDGNNFNPSSYHCMAEDKTNQVWIGTGKGVVYISNPDKAAVSAVRCTRIKLLNEDGDAYYFLDNIKVTAITIDGGNRKWIGTEGKGVYVLSSDNQQIDHYFNTSNSPLLSDIIYSIEINDDNGEVFIGTDKGLISYKGEATKGKEDYSDVYVYPNPVRPDFDEKVTITGLMDNSNVKITDINGNILYQTKSIGGQTTWNCKNKSGRRVATGIYLVLVSTDKGAESVVTKIAVVK</sequence>
<proteinExistence type="predicted"/>
<gene>
    <name evidence="2" type="ORF">SAMN05444001_10596</name>
</gene>
<evidence type="ECO:0000259" key="1">
    <source>
        <dbReference type="Pfam" id="PF21544"/>
    </source>
</evidence>
<feature type="domain" description="PorZ N-terminal beta-propeller" evidence="1">
    <location>
        <begin position="68"/>
        <end position="212"/>
    </location>
</feature>
<protein>
    <recommendedName>
        <fullName evidence="1">PorZ N-terminal beta-propeller domain-containing protein</fullName>
    </recommendedName>
</protein>
<name>A0A8G2BVD1_9BACT</name>
<dbReference type="InterPro" id="IPR026444">
    <property type="entry name" value="Secre_tail"/>
</dbReference>
<dbReference type="NCBIfam" id="TIGR04183">
    <property type="entry name" value="Por_Secre_tail"/>
    <property type="match status" value="1"/>
</dbReference>
<evidence type="ECO:0000313" key="3">
    <source>
        <dbReference type="Proteomes" id="UP000236725"/>
    </source>
</evidence>
<keyword evidence="3" id="KW-1185">Reference proteome</keyword>
<evidence type="ECO:0000313" key="2">
    <source>
        <dbReference type="EMBL" id="SEF71470.1"/>
    </source>
</evidence>
<dbReference type="InterPro" id="IPR048954">
    <property type="entry name" value="PorZ_N"/>
</dbReference>
<dbReference type="RefSeq" id="WP_103982859.1">
    <property type="nucleotide sequence ID" value="NZ_FNVS01000005.1"/>
</dbReference>
<accession>A0A8G2BVD1</accession>
<dbReference type="Gene3D" id="2.130.10.10">
    <property type="entry name" value="YVTN repeat-like/Quinoprotein amine dehydrogenase"/>
    <property type="match status" value="2"/>
</dbReference>